<dbReference type="InterPro" id="IPR036388">
    <property type="entry name" value="WH-like_DNA-bd_sf"/>
</dbReference>
<dbReference type="InterPro" id="IPR006199">
    <property type="entry name" value="LexA_DNA-bd_dom"/>
</dbReference>
<evidence type="ECO:0000313" key="2">
    <source>
        <dbReference type="EMBL" id="KKK85936.1"/>
    </source>
</evidence>
<name>A0A0F9BNL0_9ZZZZ</name>
<dbReference type="Gene3D" id="1.10.10.10">
    <property type="entry name" value="Winged helix-like DNA-binding domain superfamily/Winged helix DNA-binding domain"/>
    <property type="match status" value="1"/>
</dbReference>
<dbReference type="SUPFAM" id="SSF46785">
    <property type="entry name" value="Winged helix' DNA-binding domain"/>
    <property type="match status" value="1"/>
</dbReference>
<organism evidence="2">
    <name type="scientific">marine sediment metagenome</name>
    <dbReference type="NCBI Taxonomy" id="412755"/>
    <lineage>
        <taxon>unclassified sequences</taxon>
        <taxon>metagenomes</taxon>
        <taxon>ecological metagenomes</taxon>
    </lineage>
</organism>
<accession>A0A0F9BNL0</accession>
<dbReference type="GO" id="GO:0006508">
    <property type="term" value="P:proteolysis"/>
    <property type="evidence" value="ECO:0007669"/>
    <property type="project" value="InterPro"/>
</dbReference>
<dbReference type="InterPro" id="IPR036390">
    <property type="entry name" value="WH_DNA-bd_sf"/>
</dbReference>
<dbReference type="GO" id="GO:0004252">
    <property type="term" value="F:serine-type endopeptidase activity"/>
    <property type="evidence" value="ECO:0007669"/>
    <property type="project" value="InterPro"/>
</dbReference>
<comment type="caution">
    <text evidence="2">The sequence shown here is derived from an EMBL/GenBank/DDBJ whole genome shotgun (WGS) entry which is preliminary data.</text>
</comment>
<gene>
    <name evidence="2" type="ORF">LCGC14_2768230</name>
</gene>
<sequence length="47" mass="5458">MPLTDRQADVLRFIREFIETHGKPPTVREIQRYFGYRSPDSAAAHLA</sequence>
<feature type="non-terminal residue" evidence="2">
    <location>
        <position position="47"/>
    </location>
</feature>
<evidence type="ECO:0000259" key="1">
    <source>
        <dbReference type="Pfam" id="PF01726"/>
    </source>
</evidence>
<dbReference type="AlphaFoldDB" id="A0A0F9BNL0"/>
<reference evidence="2" key="1">
    <citation type="journal article" date="2015" name="Nature">
        <title>Complex archaea that bridge the gap between prokaryotes and eukaryotes.</title>
        <authorList>
            <person name="Spang A."/>
            <person name="Saw J.H."/>
            <person name="Jorgensen S.L."/>
            <person name="Zaremba-Niedzwiedzka K."/>
            <person name="Martijn J."/>
            <person name="Lind A.E."/>
            <person name="van Eijk R."/>
            <person name="Schleper C."/>
            <person name="Guy L."/>
            <person name="Ettema T.J."/>
        </authorList>
    </citation>
    <scope>NUCLEOTIDE SEQUENCE</scope>
</reference>
<protein>
    <recommendedName>
        <fullName evidence="1">LexA repressor DNA-binding domain-containing protein</fullName>
    </recommendedName>
</protein>
<dbReference type="Pfam" id="PF01726">
    <property type="entry name" value="LexA_DNA_bind"/>
    <property type="match status" value="1"/>
</dbReference>
<proteinExistence type="predicted"/>
<dbReference type="EMBL" id="LAZR01051078">
    <property type="protein sequence ID" value="KKK85936.1"/>
    <property type="molecule type" value="Genomic_DNA"/>
</dbReference>
<feature type="domain" description="LexA repressor DNA-binding" evidence="1">
    <location>
        <begin position="2"/>
        <end position="47"/>
    </location>
</feature>